<sequence length="327" mass="37154">MNVILVTGGAGFIGSNYIRLFLQTNKDDKVINYDKLTYAGNIENIQDLDSNPRYCFVKGDICDEKHFTKIIKEYDPDYVINFAAESHVDRSIDDPSIFGDTNIMGTLNILQCLKNFWKKSNDQNKKFLQISTDEVYGSLENDDDSFTESSLLMPNSPYSASKAGADLMVRAFVKTYGFPAMITRCSNNYGPFQNAEKFIPSCIIKALKDEAITIYGDGTNIREWIHVNDHCAAITKVLLKGKLGEVYNIGSGDEVSNIEMARLILKHLGKETGRIEKITDRPGHDRRYALDSKKIAGELDWKCSYQLEKGIKETISWYQNNRAWWDK</sequence>
<dbReference type="NCBIfam" id="TIGR01181">
    <property type="entry name" value="dTDP_gluc_dehyt"/>
    <property type="match status" value="1"/>
</dbReference>
<dbReference type="PANTHER" id="PTHR43000">
    <property type="entry name" value="DTDP-D-GLUCOSE 4,6-DEHYDRATASE-RELATED"/>
    <property type="match status" value="1"/>
</dbReference>
<dbReference type="FunFam" id="3.40.50.720:FF:000304">
    <property type="entry name" value="UDP-glucose 4,6-dehydratase"/>
    <property type="match status" value="1"/>
</dbReference>
<evidence type="ECO:0000313" key="10">
    <source>
        <dbReference type="EMBL" id="ADY55855.1"/>
    </source>
</evidence>
<evidence type="ECO:0000256" key="1">
    <source>
        <dbReference type="ARBA" id="ARBA00001539"/>
    </source>
</evidence>
<organism evidence="10 11">
    <name type="scientific">Syntrophobotulus glycolicus (strain DSM 8271 / FlGlyR)</name>
    <dbReference type="NCBI Taxonomy" id="645991"/>
    <lineage>
        <taxon>Bacteria</taxon>
        <taxon>Bacillati</taxon>
        <taxon>Bacillota</taxon>
        <taxon>Clostridia</taxon>
        <taxon>Eubacteriales</taxon>
        <taxon>Desulfitobacteriaceae</taxon>
        <taxon>Syntrophobotulus</taxon>
    </lineage>
</organism>
<dbReference type="Gene3D" id="3.40.50.720">
    <property type="entry name" value="NAD(P)-binding Rossmann-like Domain"/>
    <property type="match status" value="1"/>
</dbReference>
<keyword evidence="11" id="KW-1185">Reference proteome</keyword>
<keyword evidence="6" id="KW-0520">NAD</keyword>
<evidence type="ECO:0000256" key="5">
    <source>
        <dbReference type="ARBA" id="ARBA00016977"/>
    </source>
</evidence>
<comment type="catalytic activity">
    <reaction evidence="1 8">
        <text>dTDP-alpha-D-glucose = dTDP-4-dehydro-6-deoxy-alpha-D-glucose + H2O</text>
        <dbReference type="Rhea" id="RHEA:17221"/>
        <dbReference type="ChEBI" id="CHEBI:15377"/>
        <dbReference type="ChEBI" id="CHEBI:57477"/>
        <dbReference type="ChEBI" id="CHEBI:57649"/>
        <dbReference type="EC" id="4.2.1.46"/>
    </reaction>
</comment>
<dbReference type="GO" id="GO:0009225">
    <property type="term" value="P:nucleotide-sugar metabolic process"/>
    <property type="evidence" value="ECO:0007669"/>
    <property type="project" value="InterPro"/>
</dbReference>
<dbReference type="Pfam" id="PF16363">
    <property type="entry name" value="GDP_Man_Dehyd"/>
    <property type="match status" value="1"/>
</dbReference>
<evidence type="ECO:0000256" key="8">
    <source>
        <dbReference type="RuleBase" id="RU004473"/>
    </source>
</evidence>
<reference evidence="11" key="2">
    <citation type="submission" date="2011-02" db="EMBL/GenBank/DDBJ databases">
        <title>The complete genome of Syntrophobotulus glycolicus DSM 8271.</title>
        <authorList>
            <person name="Lucas S."/>
            <person name="Copeland A."/>
            <person name="Lapidus A."/>
            <person name="Bruce D."/>
            <person name="Goodwin L."/>
            <person name="Pitluck S."/>
            <person name="Kyrpides N."/>
            <person name="Mavromatis K."/>
            <person name="Pagani I."/>
            <person name="Ivanova N."/>
            <person name="Mikhailova N."/>
            <person name="Chertkov O."/>
            <person name="Held B."/>
            <person name="Detter J.C."/>
            <person name="Tapia R."/>
            <person name="Han C."/>
            <person name="Land M."/>
            <person name="Hauser L."/>
            <person name="Markowitz V."/>
            <person name="Cheng J.-F."/>
            <person name="Hugenholtz P."/>
            <person name="Woyke T."/>
            <person name="Wu D."/>
            <person name="Spring S."/>
            <person name="Schroeder M."/>
            <person name="Brambilla E."/>
            <person name="Klenk H.-P."/>
            <person name="Eisen J.A."/>
        </authorList>
    </citation>
    <scope>NUCLEOTIDE SEQUENCE [LARGE SCALE GENOMIC DNA]</scope>
    <source>
        <strain evidence="11">DSM 8271 / FlGlyR</strain>
    </source>
</reference>
<dbReference type="InterPro" id="IPR036291">
    <property type="entry name" value="NAD(P)-bd_dom_sf"/>
</dbReference>
<reference evidence="10 11" key="1">
    <citation type="journal article" date="2011" name="Stand. Genomic Sci.">
        <title>Complete genome sequence of Syntrophobotulus glycolicus type strain (FlGlyR).</title>
        <authorList>
            <person name="Han C."/>
            <person name="Mwirichia R."/>
            <person name="Chertkov O."/>
            <person name="Held B."/>
            <person name="Lapidus A."/>
            <person name="Nolan M."/>
            <person name="Lucas S."/>
            <person name="Hammon N."/>
            <person name="Deshpande S."/>
            <person name="Cheng J.F."/>
            <person name="Tapia R."/>
            <person name="Goodwin L."/>
            <person name="Pitluck S."/>
            <person name="Huntemann M."/>
            <person name="Liolios K."/>
            <person name="Ivanova N."/>
            <person name="Pagani I."/>
            <person name="Mavromatis K."/>
            <person name="Ovchinikova G."/>
            <person name="Pati A."/>
            <person name="Chen A."/>
            <person name="Palaniappan K."/>
            <person name="Land M."/>
            <person name="Hauser L."/>
            <person name="Brambilla E.M."/>
            <person name="Rohde M."/>
            <person name="Spring S."/>
            <person name="Sikorski J."/>
            <person name="Goker M."/>
            <person name="Woyke T."/>
            <person name="Bristow J."/>
            <person name="Eisen J.A."/>
            <person name="Markowitz V."/>
            <person name="Hugenholtz P."/>
            <person name="Kyrpides N.C."/>
            <person name="Klenk H.P."/>
            <person name="Detter J.C."/>
        </authorList>
    </citation>
    <scope>NUCLEOTIDE SEQUENCE [LARGE SCALE GENOMIC DNA]</scope>
    <source>
        <strain evidence="11">DSM 8271 / FlGlyR</strain>
    </source>
</reference>
<dbReference type="OrthoDB" id="244102at2"/>
<gene>
    <name evidence="10" type="ordered locus">Sgly_1555</name>
</gene>
<evidence type="ECO:0000259" key="9">
    <source>
        <dbReference type="Pfam" id="PF16363"/>
    </source>
</evidence>
<dbReference type="Gene3D" id="3.90.25.10">
    <property type="entry name" value="UDP-galactose 4-epimerase, domain 1"/>
    <property type="match status" value="1"/>
</dbReference>
<feature type="domain" description="NAD(P)-binding" evidence="9">
    <location>
        <begin position="5"/>
        <end position="314"/>
    </location>
</feature>
<dbReference type="GO" id="GO:0008460">
    <property type="term" value="F:dTDP-glucose 4,6-dehydratase activity"/>
    <property type="evidence" value="ECO:0007669"/>
    <property type="project" value="UniProtKB-EC"/>
</dbReference>
<evidence type="ECO:0000256" key="2">
    <source>
        <dbReference type="ARBA" id="ARBA00001911"/>
    </source>
</evidence>
<dbReference type="InterPro" id="IPR005888">
    <property type="entry name" value="dTDP_Gluc_deHydtase"/>
</dbReference>
<dbReference type="EC" id="4.2.1.46" evidence="4 8"/>
<dbReference type="eggNOG" id="COG1088">
    <property type="taxonomic scope" value="Bacteria"/>
</dbReference>
<comment type="cofactor">
    <cofactor evidence="2 8">
        <name>NAD(+)</name>
        <dbReference type="ChEBI" id="CHEBI:57540"/>
    </cofactor>
</comment>
<evidence type="ECO:0000256" key="7">
    <source>
        <dbReference type="ARBA" id="ARBA00023239"/>
    </source>
</evidence>
<name>F0SXM2_SYNGF</name>
<dbReference type="CDD" id="cd05246">
    <property type="entry name" value="dTDP_GD_SDR_e"/>
    <property type="match status" value="1"/>
</dbReference>
<dbReference type="RefSeq" id="WP_013624725.1">
    <property type="nucleotide sequence ID" value="NC_015172.1"/>
</dbReference>
<accession>F0SXM2</accession>
<dbReference type="KEGG" id="sgy:Sgly_1555"/>
<dbReference type="SUPFAM" id="SSF51735">
    <property type="entry name" value="NAD(P)-binding Rossmann-fold domains"/>
    <property type="match status" value="1"/>
</dbReference>
<evidence type="ECO:0000256" key="6">
    <source>
        <dbReference type="ARBA" id="ARBA00023027"/>
    </source>
</evidence>
<dbReference type="InterPro" id="IPR016040">
    <property type="entry name" value="NAD(P)-bd_dom"/>
</dbReference>
<keyword evidence="7 8" id="KW-0456">Lyase</keyword>
<protein>
    <recommendedName>
        <fullName evidence="5 8">dTDP-glucose 4,6-dehydratase</fullName>
        <ecNumber evidence="4 8">4.2.1.46</ecNumber>
    </recommendedName>
</protein>
<dbReference type="EMBL" id="CP002547">
    <property type="protein sequence ID" value="ADY55855.1"/>
    <property type="molecule type" value="Genomic_DNA"/>
</dbReference>
<dbReference type="Proteomes" id="UP000007488">
    <property type="component" value="Chromosome"/>
</dbReference>
<evidence type="ECO:0000313" key="11">
    <source>
        <dbReference type="Proteomes" id="UP000007488"/>
    </source>
</evidence>
<dbReference type="STRING" id="645991.Sgly_1555"/>
<evidence type="ECO:0000256" key="3">
    <source>
        <dbReference type="ARBA" id="ARBA00008178"/>
    </source>
</evidence>
<proteinExistence type="inferred from homology"/>
<dbReference type="HOGENOM" id="CLU_007383_1_14_9"/>
<dbReference type="AlphaFoldDB" id="F0SXM2"/>
<evidence type="ECO:0000256" key="4">
    <source>
        <dbReference type="ARBA" id="ARBA00011990"/>
    </source>
</evidence>
<comment type="similarity">
    <text evidence="3 8">Belongs to the NAD(P)-dependent epimerase/dehydratase family. dTDP-glucose dehydratase subfamily.</text>
</comment>